<evidence type="ECO:0000313" key="2">
    <source>
        <dbReference type="Proteomes" id="UP000762676"/>
    </source>
</evidence>
<dbReference type="FunFam" id="3.40.50.720:FF:000084">
    <property type="entry name" value="Short-chain dehydrogenase reductase"/>
    <property type="match status" value="1"/>
</dbReference>
<dbReference type="Proteomes" id="UP000762676">
    <property type="component" value="Unassembled WGS sequence"/>
</dbReference>
<proteinExistence type="predicted"/>
<dbReference type="PRINTS" id="PR00081">
    <property type="entry name" value="GDHRDH"/>
</dbReference>
<reference evidence="1 2" key="1">
    <citation type="journal article" date="2021" name="Elife">
        <title>Chloroplast acquisition without the gene transfer in kleptoplastic sea slugs, Plakobranchus ocellatus.</title>
        <authorList>
            <person name="Maeda T."/>
            <person name="Takahashi S."/>
            <person name="Yoshida T."/>
            <person name="Shimamura S."/>
            <person name="Takaki Y."/>
            <person name="Nagai Y."/>
            <person name="Toyoda A."/>
            <person name="Suzuki Y."/>
            <person name="Arimoto A."/>
            <person name="Ishii H."/>
            <person name="Satoh N."/>
            <person name="Nishiyama T."/>
            <person name="Hasebe M."/>
            <person name="Maruyama T."/>
            <person name="Minagawa J."/>
            <person name="Obokata J."/>
            <person name="Shigenobu S."/>
        </authorList>
    </citation>
    <scope>NUCLEOTIDE SEQUENCE [LARGE SCALE GENOMIC DNA]</scope>
</reference>
<dbReference type="EMBL" id="BMAT01010358">
    <property type="protein sequence ID" value="GFS25222.1"/>
    <property type="molecule type" value="Genomic_DNA"/>
</dbReference>
<organism evidence="1 2">
    <name type="scientific">Elysia marginata</name>
    <dbReference type="NCBI Taxonomy" id="1093978"/>
    <lineage>
        <taxon>Eukaryota</taxon>
        <taxon>Metazoa</taxon>
        <taxon>Spiralia</taxon>
        <taxon>Lophotrochozoa</taxon>
        <taxon>Mollusca</taxon>
        <taxon>Gastropoda</taxon>
        <taxon>Heterobranchia</taxon>
        <taxon>Euthyneura</taxon>
        <taxon>Panpulmonata</taxon>
        <taxon>Sacoglossa</taxon>
        <taxon>Placobranchoidea</taxon>
        <taxon>Plakobranchidae</taxon>
        <taxon>Elysia</taxon>
    </lineage>
</organism>
<name>A0AAV4JUP0_9GAST</name>
<dbReference type="SUPFAM" id="SSF51735">
    <property type="entry name" value="NAD(P)-binding Rossmann-fold domains"/>
    <property type="match status" value="1"/>
</dbReference>
<gene>
    <name evidence="1" type="ORF">ElyMa_005178100</name>
</gene>
<evidence type="ECO:0000313" key="1">
    <source>
        <dbReference type="EMBL" id="GFS25222.1"/>
    </source>
</evidence>
<accession>A0AAV4JUP0</accession>
<keyword evidence="2" id="KW-1185">Reference proteome</keyword>
<dbReference type="Gene3D" id="3.40.50.720">
    <property type="entry name" value="NAD(P)-binding Rossmann-like Domain"/>
    <property type="match status" value="1"/>
</dbReference>
<dbReference type="AlphaFoldDB" id="A0AAV4JUP0"/>
<dbReference type="PANTHER" id="PTHR43975">
    <property type="entry name" value="ZGC:101858"/>
    <property type="match status" value="1"/>
</dbReference>
<comment type="caution">
    <text evidence="1">The sequence shown here is derived from an EMBL/GenBank/DDBJ whole genome shotgun (WGS) entry which is preliminary data.</text>
</comment>
<dbReference type="InterPro" id="IPR036291">
    <property type="entry name" value="NAD(P)-bd_dom_sf"/>
</dbReference>
<protein>
    <submittedName>
        <fullName evidence="1">Glucose 1-dehydrogenase 3</fullName>
    </submittedName>
</protein>
<sequence>MASGDFSKSLLDENDSDSRAITPNLSRFSGKVAIVTGSSSGLGEVVALRLAREGACVTLTGRDKTRLAAMVSRCQAAARDGEESGDTKQEADVTERFLAVVGNLTAAETRKRIVSQTIATFGRLDVLVSNAGIFTTHNDLSEVSEENFDEMIATNVKTCFFMVQLAAPHLEQTKGNVVIVSSTLSVMNWPAAVLYSLSKAALDKLTFTFALTLAPKGVRVNGVNPSFIPTRVIREWAKSEEAERETAHGFAAAIGPLHPLHGRCATADEFADTVLFAASDEARYVTGQRIVCDAGAHLVGAFSALSAGSE</sequence>
<dbReference type="PANTHER" id="PTHR43975:SF2">
    <property type="entry name" value="EG:BACR7A4.14 PROTEIN-RELATED"/>
    <property type="match status" value="1"/>
</dbReference>
<dbReference type="Pfam" id="PF13561">
    <property type="entry name" value="adh_short_C2"/>
    <property type="match status" value="1"/>
</dbReference>
<dbReference type="InterPro" id="IPR002347">
    <property type="entry name" value="SDR_fam"/>
</dbReference>
<dbReference type="PRINTS" id="PR00080">
    <property type="entry name" value="SDRFAMILY"/>
</dbReference>